<keyword evidence="3" id="KW-0472">Membrane</keyword>
<evidence type="ECO:0000313" key="5">
    <source>
        <dbReference type="EMBL" id="MVO16317.1"/>
    </source>
</evidence>
<dbReference type="EMBL" id="WQLV01000006">
    <property type="protein sequence ID" value="MVO16317.1"/>
    <property type="molecule type" value="Genomic_DNA"/>
</dbReference>
<evidence type="ECO:0000313" key="6">
    <source>
        <dbReference type="Proteomes" id="UP000478892"/>
    </source>
</evidence>
<evidence type="ECO:0000256" key="3">
    <source>
        <dbReference type="SAM" id="Phobius"/>
    </source>
</evidence>
<name>A0A6L6WJS0_9RHOB</name>
<evidence type="ECO:0000256" key="2">
    <source>
        <dbReference type="PIRNR" id="PIRNR006429"/>
    </source>
</evidence>
<proteinExistence type="inferred from homology"/>
<keyword evidence="3" id="KW-0812">Transmembrane</keyword>
<dbReference type="InterPro" id="IPR013785">
    <property type="entry name" value="Aldolase_TIM"/>
</dbReference>
<feature type="transmembrane region" description="Helical" evidence="3">
    <location>
        <begin position="12"/>
        <end position="32"/>
    </location>
</feature>
<protein>
    <submittedName>
        <fullName evidence="5">FMN-binding glutamate synthase family protein</fullName>
    </submittedName>
</protein>
<dbReference type="RefSeq" id="WP_157022579.1">
    <property type="nucleotide sequence ID" value="NZ_WQLV01000006.1"/>
</dbReference>
<feature type="domain" description="Glutamate synthase" evidence="4">
    <location>
        <begin position="143"/>
        <end position="461"/>
    </location>
</feature>
<reference evidence="5 6" key="1">
    <citation type="submission" date="2019-12" db="EMBL/GenBank/DDBJ databases">
        <authorList>
            <person name="Zhang Y.-J."/>
        </authorList>
    </citation>
    <scope>NUCLEOTIDE SEQUENCE [LARGE SCALE GENOMIC DNA]</scope>
    <source>
        <strain evidence="5 6">CY05</strain>
    </source>
</reference>
<dbReference type="Pfam" id="PF01645">
    <property type="entry name" value="Glu_synthase"/>
    <property type="match status" value="1"/>
</dbReference>
<dbReference type="GO" id="GO:0015930">
    <property type="term" value="F:glutamate synthase activity"/>
    <property type="evidence" value="ECO:0007669"/>
    <property type="project" value="InterPro"/>
</dbReference>
<dbReference type="Gene3D" id="3.20.20.70">
    <property type="entry name" value="Aldolase class I"/>
    <property type="match status" value="1"/>
</dbReference>
<dbReference type="PANTHER" id="PTHR43819">
    <property type="entry name" value="ARCHAEAL-TYPE GLUTAMATE SYNTHASE [NADPH]"/>
    <property type="match status" value="1"/>
</dbReference>
<evidence type="ECO:0000259" key="4">
    <source>
        <dbReference type="Pfam" id="PF01645"/>
    </source>
</evidence>
<dbReference type="Proteomes" id="UP000478892">
    <property type="component" value="Unassembled WGS sequence"/>
</dbReference>
<organism evidence="5 6">
    <name type="scientific">Parasedimentitalea huanghaiensis</name>
    <dbReference type="NCBI Taxonomy" id="2682100"/>
    <lineage>
        <taxon>Bacteria</taxon>
        <taxon>Pseudomonadati</taxon>
        <taxon>Pseudomonadota</taxon>
        <taxon>Alphaproteobacteria</taxon>
        <taxon>Rhodobacterales</taxon>
        <taxon>Paracoccaceae</taxon>
        <taxon>Parasedimentitalea</taxon>
    </lineage>
</organism>
<dbReference type="PIRSF" id="PIRSF006429">
    <property type="entry name" value="GOGAT_lg_2"/>
    <property type="match status" value="1"/>
</dbReference>
<dbReference type="AlphaFoldDB" id="A0A6L6WJS0"/>
<gene>
    <name evidence="5" type="ORF">GO984_10900</name>
</gene>
<comment type="similarity">
    <text evidence="1 2">Belongs to the glutamate synthase family.</text>
</comment>
<keyword evidence="3" id="KW-1133">Transmembrane helix</keyword>
<dbReference type="InterPro" id="IPR024188">
    <property type="entry name" value="GltB"/>
</dbReference>
<keyword evidence="6" id="KW-1185">Reference proteome</keyword>
<dbReference type="CDD" id="cd02808">
    <property type="entry name" value="GltS_FMN"/>
    <property type="match status" value="1"/>
</dbReference>
<sequence>MGFAANAIEFMALSFVFILGTLAVGAAVLFVIDRFQTHDAIRRNYPVIGRFRHLFSELGEFFRQYFFAMDREELPFNRAQREWVGRASSGEGNTVAFGSTRNATVPGTPIFVNAPFPPLDDQSAQTTALQIGPTAKQPYLAPSIFNISGMSFGAISKPAVQALSRGAKQAGVWLNTGEGGLSPFHLEGGCDLVFQIGTAKYGVRNEQGGLSDTKLAEIAAHDTVRMFEIKLSQGAKPGKGGILPAAKVTEEIAGIRGIPVGQASLSPNRHPEMENFGDLLDMVAHIRSVTGKPVGIKTVVGSEDVMRELFECIQARNTDCAPDFITIDGGEGGTGAAPMPLIDLVGMSVREALPMVANLRDEHGLKDRIRLISSGKLVNPGDVAWALAAGADFVTSARGFMFALGCIQALKCNKNTCPTGITTHDPRFQKGLVAEDKYARVAAYAREITHEVEVIAHSVGVSEPRQIRRRHVRIMQDGGQSRPMNELMPSYSPVAET</sequence>
<evidence type="ECO:0000256" key="1">
    <source>
        <dbReference type="ARBA" id="ARBA00009716"/>
    </source>
</evidence>
<dbReference type="SUPFAM" id="SSF51395">
    <property type="entry name" value="FMN-linked oxidoreductases"/>
    <property type="match status" value="1"/>
</dbReference>
<accession>A0A6L6WJS0</accession>
<dbReference type="InterPro" id="IPR002932">
    <property type="entry name" value="Glu_synthdom"/>
</dbReference>
<dbReference type="PANTHER" id="PTHR43819:SF1">
    <property type="entry name" value="ARCHAEAL-TYPE GLUTAMATE SYNTHASE [NADPH]"/>
    <property type="match status" value="1"/>
</dbReference>
<dbReference type="GO" id="GO:0006537">
    <property type="term" value="P:glutamate biosynthetic process"/>
    <property type="evidence" value="ECO:0007669"/>
    <property type="project" value="InterPro"/>
</dbReference>
<comment type="caution">
    <text evidence="5">The sequence shown here is derived from an EMBL/GenBank/DDBJ whole genome shotgun (WGS) entry which is preliminary data.</text>
</comment>